<dbReference type="AlphaFoldDB" id="A0A1H1VHH4"/>
<name>A0A1H1VHH4_9GAMM</name>
<dbReference type="Gene3D" id="3.90.79.10">
    <property type="entry name" value="Nucleoside Triphosphate Pyrophosphohydrolase"/>
    <property type="match status" value="1"/>
</dbReference>
<dbReference type="STRING" id="487184.SAMN05216421_2306"/>
<dbReference type="InterPro" id="IPR029401">
    <property type="entry name" value="Nudix_N"/>
</dbReference>
<keyword evidence="3" id="KW-0460">Magnesium</keyword>
<dbReference type="EMBL" id="LT629736">
    <property type="protein sequence ID" value="SDS84357.1"/>
    <property type="molecule type" value="Genomic_DNA"/>
</dbReference>
<evidence type="ECO:0000313" key="6">
    <source>
        <dbReference type="EMBL" id="SDS84357.1"/>
    </source>
</evidence>
<dbReference type="InterPro" id="IPR020476">
    <property type="entry name" value="Nudix_hydrolase"/>
</dbReference>
<keyword evidence="2" id="KW-0378">Hydrolase</keyword>
<reference evidence="7" key="1">
    <citation type="submission" date="2016-10" db="EMBL/GenBank/DDBJ databases">
        <authorList>
            <person name="Varghese N."/>
            <person name="Submissions S."/>
        </authorList>
    </citation>
    <scope>NUCLEOTIDE SEQUENCE [LARGE SCALE GENOMIC DNA]</scope>
    <source>
        <strain evidence="7">NRRL B-51270</strain>
    </source>
</reference>
<feature type="domain" description="Nudix hydrolase" evidence="5">
    <location>
        <begin position="66"/>
        <end position="189"/>
    </location>
</feature>
<comment type="cofactor">
    <cofactor evidence="1">
        <name>Mg(2+)</name>
        <dbReference type="ChEBI" id="CHEBI:18420"/>
    </cofactor>
</comment>
<proteinExistence type="predicted"/>
<dbReference type="Pfam" id="PF14803">
    <property type="entry name" value="Zn_ribbon_Nudix"/>
    <property type="match status" value="1"/>
</dbReference>
<evidence type="ECO:0000256" key="1">
    <source>
        <dbReference type="ARBA" id="ARBA00001946"/>
    </source>
</evidence>
<dbReference type="CDD" id="cd04511">
    <property type="entry name" value="NUDIX_Hydrolase"/>
    <property type="match status" value="1"/>
</dbReference>
<sequence length="215" mass="24629">MRLATLAEPANAPQDKAKVNPPANAGIRFSMKYCSHCGETVSELIPPGDNRLRYVCGHCETIHYQNPRIVAGCLAVHEQQVLLCRRAIEPRHGFWTLPAGFMENGETTEQAALRETWEEARARVQAQQLYMLFNLPHINQVYMFFRAELSDLEFAAGEESLEVRLFHEHEIPWNELAFPTIGKTLKQYFIDRQVSDFPVRMTDITYPARAPRQAV</sequence>
<protein>
    <submittedName>
        <fullName evidence="6">ADP-ribose pyrophosphatase YjhB, NUDIX family</fullName>
    </submittedName>
</protein>
<dbReference type="PANTHER" id="PTHR43222">
    <property type="entry name" value="NUDIX HYDROLASE 23"/>
    <property type="match status" value="1"/>
</dbReference>
<dbReference type="Proteomes" id="UP000243207">
    <property type="component" value="Chromosome I"/>
</dbReference>
<evidence type="ECO:0000256" key="2">
    <source>
        <dbReference type="ARBA" id="ARBA00022801"/>
    </source>
</evidence>
<dbReference type="SUPFAM" id="SSF55811">
    <property type="entry name" value="Nudix"/>
    <property type="match status" value="1"/>
</dbReference>
<keyword evidence="7" id="KW-1185">Reference proteome</keyword>
<evidence type="ECO:0000313" key="7">
    <source>
        <dbReference type="Proteomes" id="UP000243207"/>
    </source>
</evidence>
<evidence type="ECO:0000256" key="4">
    <source>
        <dbReference type="SAM" id="MobiDB-lite"/>
    </source>
</evidence>
<dbReference type="PROSITE" id="PS51462">
    <property type="entry name" value="NUDIX"/>
    <property type="match status" value="1"/>
</dbReference>
<dbReference type="InterPro" id="IPR015797">
    <property type="entry name" value="NUDIX_hydrolase-like_dom_sf"/>
</dbReference>
<evidence type="ECO:0000259" key="5">
    <source>
        <dbReference type="PROSITE" id="PS51462"/>
    </source>
</evidence>
<gene>
    <name evidence="6" type="ORF">SAMN05216421_2306</name>
</gene>
<accession>A0A1H1VHH4</accession>
<dbReference type="InterPro" id="IPR000086">
    <property type="entry name" value="NUDIX_hydrolase_dom"/>
</dbReference>
<dbReference type="PANTHER" id="PTHR43222:SF2">
    <property type="entry name" value="NUDIX HYDROLASE 23, CHLOROPLASTIC"/>
    <property type="match status" value="1"/>
</dbReference>
<evidence type="ECO:0000256" key="3">
    <source>
        <dbReference type="ARBA" id="ARBA00022842"/>
    </source>
</evidence>
<feature type="region of interest" description="Disordered" evidence="4">
    <location>
        <begin position="1"/>
        <end position="21"/>
    </location>
</feature>
<dbReference type="Pfam" id="PF00293">
    <property type="entry name" value="NUDIX"/>
    <property type="match status" value="1"/>
</dbReference>
<dbReference type="GO" id="GO:0016787">
    <property type="term" value="F:hydrolase activity"/>
    <property type="evidence" value="ECO:0007669"/>
    <property type="project" value="UniProtKB-KW"/>
</dbReference>
<dbReference type="PRINTS" id="PR00502">
    <property type="entry name" value="NUDIXFAMILY"/>
</dbReference>
<organism evidence="6 7">
    <name type="scientific">Halopseudomonas xinjiangensis</name>
    <dbReference type="NCBI Taxonomy" id="487184"/>
    <lineage>
        <taxon>Bacteria</taxon>
        <taxon>Pseudomonadati</taxon>
        <taxon>Pseudomonadota</taxon>
        <taxon>Gammaproteobacteria</taxon>
        <taxon>Pseudomonadales</taxon>
        <taxon>Pseudomonadaceae</taxon>
        <taxon>Halopseudomonas</taxon>
    </lineage>
</organism>
<dbReference type="Gene3D" id="2.20.70.10">
    <property type="match status" value="1"/>
</dbReference>